<accession>B7PL96</accession>
<dbReference type="VEuPathDB" id="VectorBase:ISCI006555"/>
<dbReference type="VEuPathDB" id="VectorBase:ISCW006555"/>
<evidence type="ECO:0000313" key="1">
    <source>
        <dbReference type="EMBL" id="EEC07368.1"/>
    </source>
</evidence>
<dbReference type="PANTHER" id="PTHR35385">
    <property type="entry name" value="PROTEIN B, PUTATIVE-RELATED-RELATED"/>
    <property type="match status" value="1"/>
</dbReference>
<dbReference type="AlphaFoldDB" id="B7PL96"/>
<protein>
    <submittedName>
        <fullName evidence="1 2">Uncharacterized protein</fullName>
    </submittedName>
</protein>
<evidence type="ECO:0000313" key="2">
    <source>
        <dbReference type="EnsemblMetazoa" id="ISCW006555-PA"/>
    </source>
</evidence>
<dbReference type="PANTHER" id="PTHR35385:SF2">
    <property type="entry name" value="PROTEIN B, PUTATIVE-RELATED"/>
    <property type="match status" value="1"/>
</dbReference>
<dbReference type="PaxDb" id="6945-B7PL96"/>
<gene>
    <name evidence="1" type="ORF">IscW_ISCW006555</name>
</gene>
<evidence type="ECO:0000313" key="3">
    <source>
        <dbReference type="Proteomes" id="UP000001555"/>
    </source>
</evidence>
<dbReference type="EMBL" id="DS739558">
    <property type="protein sequence ID" value="EEC07368.1"/>
    <property type="molecule type" value="Genomic_DNA"/>
</dbReference>
<dbReference type="HOGENOM" id="CLU_2892442_0_0_1"/>
<reference evidence="2" key="2">
    <citation type="submission" date="2020-05" db="UniProtKB">
        <authorList>
            <consortium name="EnsemblMetazoa"/>
        </authorList>
    </citation>
    <scope>IDENTIFICATION</scope>
    <source>
        <strain evidence="2">wikel</strain>
    </source>
</reference>
<feature type="non-terminal residue" evidence="1">
    <location>
        <position position="63"/>
    </location>
</feature>
<organism>
    <name type="scientific">Ixodes scapularis</name>
    <name type="common">Black-legged tick</name>
    <name type="synonym">Deer tick</name>
    <dbReference type="NCBI Taxonomy" id="6945"/>
    <lineage>
        <taxon>Eukaryota</taxon>
        <taxon>Metazoa</taxon>
        <taxon>Ecdysozoa</taxon>
        <taxon>Arthropoda</taxon>
        <taxon>Chelicerata</taxon>
        <taxon>Arachnida</taxon>
        <taxon>Acari</taxon>
        <taxon>Parasitiformes</taxon>
        <taxon>Ixodida</taxon>
        <taxon>Ixodoidea</taxon>
        <taxon>Ixodidae</taxon>
        <taxon>Ixodinae</taxon>
        <taxon>Ixodes</taxon>
    </lineage>
</organism>
<dbReference type="EnsemblMetazoa" id="ISCW006555-RA">
    <property type="protein sequence ID" value="ISCW006555-PA"/>
    <property type="gene ID" value="ISCW006555"/>
</dbReference>
<sequence>TPAAFMTDNSSAEKAALRTTWPGATQILCHFHVAQAEWRWLTSKENGVDKKERRQLMSAFQEV</sequence>
<feature type="non-terminal residue" evidence="1">
    <location>
        <position position="1"/>
    </location>
</feature>
<keyword evidence="3" id="KW-1185">Reference proteome</keyword>
<proteinExistence type="predicted"/>
<dbReference type="Proteomes" id="UP000001555">
    <property type="component" value="Unassembled WGS sequence"/>
</dbReference>
<name>B7PL96_IXOSC</name>
<reference evidence="1 3" key="1">
    <citation type="submission" date="2008-03" db="EMBL/GenBank/DDBJ databases">
        <title>Annotation of Ixodes scapularis.</title>
        <authorList>
            <consortium name="Ixodes scapularis Genome Project Consortium"/>
            <person name="Caler E."/>
            <person name="Hannick L.I."/>
            <person name="Bidwell S."/>
            <person name="Joardar V."/>
            <person name="Thiagarajan M."/>
            <person name="Amedeo P."/>
            <person name="Galinsky K.J."/>
            <person name="Schobel S."/>
            <person name="Inman J."/>
            <person name="Hostetler J."/>
            <person name="Miller J."/>
            <person name="Hammond M."/>
            <person name="Megy K."/>
            <person name="Lawson D."/>
            <person name="Kodira C."/>
            <person name="Sutton G."/>
            <person name="Meyer J."/>
            <person name="Hill C.A."/>
            <person name="Birren B."/>
            <person name="Nene V."/>
            <person name="Collins F."/>
            <person name="Alarcon-Chaidez F."/>
            <person name="Wikel S."/>
            <person name="Strausberg R."/>
        </authorList>
    </citation>
    <scope>NUCLEOTIDE SEQUENCE [LARGE SCALE GENOMIC DNA]</scope>
    <source>
        <strain evidence="3">Wikel</strain>
        <strain evidence="1">Wikel colony</strain>
    </source>
</reference>
<dbReference type="EMBL" id="ABJB010404480">
    <property type="status" value="NOT_ANNOTATED_CDS"/>
    <property type="molecule type" value="Genomic_DNA"/>
</dbReference>
<dbReference type="InParanoid" id="B7PL96"/>